<gene>
    <name evidence="2" type="ORF">CRG98_042490</name>
</gene>
<proteinExistence type="predicted"/>
<name>A0A2I0HZL2_PUNGR</name>
<dbReference type="Proteomes" id="UP000233551">
    <property type="component" value="Unassembled WGS sequence"/>
</dbReference>
<organism evidence="2 3">
    <name type="scientific">Punica granatum</name>
    <name type="common">Pomegranate</name>
    <dbReference type="NCBI Taxonomy" id="22663"/>
    <lineage>
        <taxon>Eukaryota</taxon>
        <taxon>Viridiplantae</taxon>
        <taxon>Streptophyta</taxon>
        <taxon>Embryophyta</taxon>
        <taxon>Tracheophyta</taxon>
        <taxon>Spermatophyta</taxon>
        <taxon>Magnoliopsida</taxon>
        <taxon>eudicotyledons</taxon>
        <taxon>Gunneridae</taxon>
        <taxon>Pentapetalae</taxon>
        <taxon>rosids</taxon>
        <taxon>malvids</taxon>
        <taxon>Myrtales</taxon>
        <taxon>Lythraceae</taxon>
        <taxon>Punica</taxon>
    </lineage>
</organism>
<evidence type="ECO:0000256" key="1">
    <source>
        <dbReference type="SAM" id="MobiDB-lite"/>
    </source>
</evidence>
<comment type="caution">
    <text evidence="2">The sequence shown here is derived from an EMBL/GenBank/DDBJ whole genome shotgun (WGS) entry which is preliminary data.</text>
</comment>
<evidence type="ECO:0000313" key="2">
    <source>
        <dbReference type="EMBL" id="PKI37155.1"/>
    </source>
</evidence>
<feature type="region of interest" description="Disordered" evidence="1">
    <location>
        <begin position="32"/>
        <end position="66"/>
    </location>
</feature>
<dbReference type="EMBL" id="PGOL01004548">
    <property type="protein sequence ID" value="PKI37155.1"/>
    <property type="molecule type" value="Genomic_DNA"/>
</dbReference>
<keyword evidence="3" id="KW-1185">Reference proteome</keyword>
<protein>
    <submittedName>
        <fullName evidence="2">Uncharacterized protein</fullName>
    </submittedName>
</protein>
<accession>A0A2I0HZL2</accession>
<sequence length="66" mass="6902">MSVLRFKLKKVLHGLDGALGGGAPTVMTRATTNEVESSGAVAKQETNKSQSGDSKTRKGGRKIDLS</sequence>
<evidence type="ECO:0000313" key="3">
    <source>
        <dbReference type="Proteomes" id="UP000233551"/>
    </source>
</evidence>
<dbReference type="AlphaFoldDB" id="A0A2I0HZL2"/>
<reference evidence="2 3" key="1">
    <citation type="submission" date="2017-11" db="EMBL/GenBank/DDBJ databases">
        <title>De-novo sequencing of pomegranate (Punica granatum L.) genome.</title>
        <authorList>
            <person name="Akparov Z."/>
            <person name="Amiraslanov A."/>
            <person name="Hajiyeva S."/>
            <person name="Abbasov M."/>
            <person name="Kaur K."/>
            <person name="Hamwieh A."/>
            <person name="Solovyev V."/>
            <person name="Salamov A."/>
            <person name="Braich B."/>
            <person name="Kosarev P."/>
            <person name="Mahmoud A."/>
            <person name="Hajiyev E."/>
            <person name="Babayeva S."/>
            <person name="Izzatullayeva V."/>
            <person name="Mammadov A."/>
            <person name="Mammadov A."/>
            <person name="Sharifova S."/>
            <person name="Ojaghi J."/>
            <person name="Eynullazada K."/>
            <person name="Bayramov B."/>
            <person name="Abdulazimova A."/>
            <person name="Shahmuradov I."/>
        </authorList>
    </citation>
    <scope>NUCLEOTIDE SEQUENCE [LARGE SCALE GENOMIC DNA]</scope>
    <source>
        <strain evidence="3">cv. AG2017</strain>
        <tissue evidence="2">Leaf</tissue>
    </source>
</reference>